<dbReference type="Proteomes" id="UP000248798">
    <property type="component" value="Unassembled WGS sequence"/>
</dbReference>
<evidence type="ECO:0000313" key="4">
    <source>
        <dbReference type="EMBL" id="RAM04028.1"/>
    </source>
</evidence>
<evidence type="ECO:0000313" key="3">
    <source>
        <dbReference type="EMBL" id="QBH15548.1"/>
    </source>
</evidence>
<dbReference type="EMBL" id="CP036313">
    <property type="protein sequence ID" value="QBH15548.1"/>
    <property type="molecule type" value="Genomic_DNA"/>
</dbReference>
<dbReference type="GO" id="GO:0016209">
    <property type="term" value="F:antioxidant activity"/>
    <property type="evidence" value="ECO:0007669"/>
    <property type="project" value="InterPro"/>
</dbReference>
<dbReference type="InterPro" id="IPR017937">
    <property type="entry name" value="Thioredoxin_CS"/>
</dbReference>
<dbReference type="EMBL" id="QLNI01000001">
    <property type="protein sequence ID" value="RAM04028.1"/>
    <property type="molecule type" value="Genomic_DNA"/>
</dbReference>
<dbReference type="CDD" id="cd02966">
    <property type="entry name" value="TlpA_like_family"/>
    <property type="match status" value="1"/>
</dbReference>
<keyword evidence="6" id="KW-1185">Reference proteome</keyword>
<dbReference type="GO" id="GO:0016491">
    <property type="term" value="F:oxidoreductase activity"/>
    <property type="evidence" value="ECO:0007669"/>
    <property type="project" value="InterPro"/>
</dbReference>
<dbReference type="SUPFAM" id="SSF52833">
    <property type="entry name" value="Thioredoxin-like"/>
    <property type="match status" value="1"/>
</dbReference>
<dbReference type="Gene3D" id="3.40.30.10">
    <property type="entry name" value="Glutaredoxin"/>
    <property type="match status" value="1"/>
</dbReference>
<protein>
    <submittedName>
        <fullName evidence="4">TlpA family protein disulfide reductase</fullName>
    </submittedName>
</protein>
<dbReference type="InterPro" id="IPR000866">
    <property type="entry name" value="AhpC/TSA"/>
</dbReference>
<evidence type="ECO:0000313" key="6">
    <source>
        <dbReference type="Proteomes" id="UP000293902"/>
    </source>
</evidence>
<dbReference type="PROSITE" id="PS51352">
    <property type="entry name" value="THIOREDOXIN_2"/>
    <property type="match status" value="1"/>
</dbReference>
<reference evidence="3 6" key="2">
    <citation type="submission" date="2019-02" db="EMBL/GenBank/DDBJ databases">
        <title>Complete genome sequence of Desulfobacter hydrogenophilus AcRS1.</title>
        <authorList>
            <person name="Marietou A."/>
            <person name="Lund M.B."/>
            <person name="Marshall I.P.G."/>
            <person name="Schreiber L."/>
            <person name="Jorgensen B."/>
        </authorList>
    </citation>
    <scope>NUCLEOTIDE SEQUENCE [LARGE SCALE GENOMIC DNA]</scope>
    <source>
        <strain evidence="3 6">AcRS1</strain>
    </source>
</reference>
<evidence type="ECO:0000259" key="2">
    <source>
        <dbReference type="PROSITE" id="PS51352"/>
    </source>
</evidence>
<reference evidence="4 5" key="1">
    <citation type="submission" date="2018-06" db="EMBL/GenBank/DDBJ databases">
        <title>Complete Genome Sequence of Desulfobacter hydrogenophilus (DSM3380).</title>
        <authorList>
            <person name="Marietou A."/>
            <person name="Schreiber L."/>
            <person name="Marshall I."/>
            <person name="Jorgensen B."/>
        </authorList>
    </citation>
    <scope>NUCLEOTIDE SEQUENCE [LARGE SCALE GENOMIC DNA]</scope>
    <source>
        <strain evidence="4 5">DSM 3380</strain>
    </source>
</reference>
<accession>A0A328FHH4</accession>
<feature type="domain" description="Thioredoxin" evidence="2">
    <location>
        <begin position="23"/>
        <end position="183"/>
    </location>
</feature>
<dbReference type="Pfam" id="PF00578">
    <property type="entry name" value="AhpC-TSA"/>
    <property type="match status" value="1"/>
</dbReference>
<proteinExistence type="predicted"/>
<gene>
    <name evidence="4" type="ORF">DO021_00120</name>
    <name evidence="3" type="ORF">EYB58_08135</name>
</gene>
<sequence>MWLYILVFLTSTIYPVYSYGNPLAEGKELPDMELTIPENQEHQQYLGITGEGTFKIPQIKTKVVIIEIFSMYCPHCQREAPTINEFYRKIENSKNLKGKVKLIGIGAGNSDFEMEFFKKKYDVPFPLFPDGDFSIHQKIGEVRTPYFIGLKILDNGKATIFYSQLGGPKNAKQFLNRILKRSGLE</sequence>
<evidence type="ECO:0000256" key="1">
    <source>
        <dbReference type="ARBA" id="ARBA00023284"/>
    </source>
</evidence>
<dbReference type="InterPro" id="IPR013766">
    <property type="entry name" value="Thioredoxin_domain"/>
</dbReference>
<dbReference type="AlphaFoldDB" id="A0A328FHH4"/>
<dbReference type="InterPro" id="IPR036249">
    <property type="entry name" value="Thioredoxin-like_sf"/>
</dbReference>
<dbReference type="OrthoDB" id="5516057at2"/>
<evidence type="ECO:0000313" key="5">
    <source>
        <dbReference type="Proteomes" id="UP000248798"/>
    </source>
</evidence>
<organism evidence="4 5">
    <name type="scientific">Desulfobacter hydrogenophilus</name>
    <dbReference type="NCBI Taxonomy" id="2291"/>
    <lineage>
        <taxon>Bacteria</taxon>
        <taxon>Pseudomonadati</taxon>
        <taxon>Thermodesulfobacteriota</taxon>
        <taxon>Desulfobacteria</taxon>
        <taxon>Desulfobacterales</taxon>
        <taxon>Desulfobacteraceae</taxon>
        <taxon>Desulfobacter</taxon>
    </lineage>
</organism>
<dbReference type="Proteomes" id="UP000293902">
    <property type="component" value="Chromosome"/>
</dbReference>
<dbReference type="PROSITE" id="PS00194">
    <property type="entry name" value="THIOREDOXIN_1"/>
    <property type="match status" value="1"/>
</dbReference>
<name>A0A328FHH4_9BACT</name>
<keyword evidence="1" id="KW-0676">Redox-active center</keyword>